<dbReference type="RefSeq" id="XP_031942287.1">
    <property type="nucleotide sequence ID" value="XM_032086989.1"/>
</dbReference>
<dbReference type="GeneID" id="43671680"/>
<evidence type="ECO:0000313" key="3">
    <source>
        <dbReference type="EMBL" id="KAE8404968.1"/>
    </source>
</evidence>
<proteinExistence type="predicted"/>
<reference evidence="3 4" key="1">
    <citation type="submission" date="2019-04" db="EMBL/GenBank/DDBJ databases">
        <authorList>
            <consortium name="DOE Joint Genome Institute"/>
            <person name="Mondo S."/>
            <person name="Kjaerbolling I."/>
            <person name="Vesth T."/>
            <person name="Frisvad J.C."/>
            <person name="Nybo J.L."/>
            <person name="Theobald S."/>
            <person name="Kildgaard S."/>
            <person name="Isbrandt T."/>
            <person name="Kuo A."/>
            <person name="Sato A."/>
            <person name="Lyhne E.K."/>
            <person name="Kogle M.E."/>
            <person name="Wiebenga A."/>
            <person name="Kun R.S."/>
            <person name="Lubbers R.J."/>
            <person name="Makela M.R."/>
            <person name="Barry K."/>
            <person name="Chovatia M."/>
            <person name="Clum A."/>
            <person name="Daum C."/>
            <person name="Haridas S."/>
            <person name="He G."/>
            <person name="LaButti K."/>
            <person name="Lipzen A."/>
            <person name="Riley R."/>
            <person name="Salamov A."/>
            <person name="Simmons B.A."/>
            <person name="Magnuson J.K."/>
            <person name="Henrissat B."/>
            <person name="Mortensen U.H."/>
            <person name="Larsen T.O."/>
            <person name="Devries R.P."/>
            <person name="Grigoriev I.V."/>
            <person name="Machida M."/>
            <person name="Baker S.E."/>
            <person name="Andersen M.R."/>
            <person name="Cantor M.N."/>
            <person name="Hua S.X."/>
        </authorList>
    </citation>
    <scope>NUCLEOTIDE SEQUENCE [LARGE SCALE GENOMIC DNA]</scope>
    <source>
        <strain evidence="3 4">CBS 119388</strain>
    </source>
</reference>
<organism evidence="3 4">
    <name type="scientific">Aspergillus pseudonomiae</name>
    <dbReference type="NCBI Taxonomy" id="1506151"/>
    <lineage>
        <taxon>Eukaryota</taxon>
        <taxon>Fungi</taxon>
        <taxon>Dikarya</taxon>
        <taxon>Ascomycota</taxon>
        <taxon>Pezizomycotina</taxon>
        <taxon>Eurotiomycetes</taxon>
        <taxon>Eurotiomycetidae</taxon>
        <taxon>Eurotiales</taxon>
        <taxon>Aspergillaceae</taxon>
        <taxon>Aspergillus</taxon>
        <taxon>Aspergillus subgen. Circumdati</taxon>
    </lineage>
</organism>
<keyword evidence="2" id="KW-0732">Signal</keyword>
<evidence type="ECO:0000313" key="4">
    <source>
        <dbReference type="Proteomes" id="UP000325579"/>
    </source>
</evidence>
<accession>A0A5N7DH32</accession>
<dbReference type="EMBL" id="ML736763">
    <property type="protein sequence ID" value="KAE8404968.1"/>
    <property type="molecule type" value="Genomic_DNA"/>
</dbReference>
<feature type="compositionally biased region" description="Gly residues" evidence="1">
    <location>
        <begin position="74"/>
        <end position="90"/>
    </location>
</feature>
<dbReference type="AlphaFoldDB" id="A0A5N7DH32"/>
<gene>
    <name evidence="3" type="ORF">BDV37DRAFT_282207</name>
</gene>
<keyword evidence="4" id="KW-1185">Reference proteome</keyword>
<feature type="chain" id="PRO_5044219063" evidence="2">
    <location>
        <begin position="21"/>
        <end position="146"/>
    </location>
</feature>
<evidence type="ECO:0000256" key="1">
    <source>
        <dbReference type="SAM" id="MobiDB-lite"/>
    </source>
</evidence>
<sequence length="146" mass="13582">MRYSAIVSIVAFGLASFSTAAPVDPTAQGTGKVGDIANPFGGVTGGLPAALKGLFPDSLQGGEQKPGAAPGAEGVLGGLRGALAGGGGQKPGAASGKRGVLGGLPVDLPAGLPGEQNPGGASGGGGGEGSSKRDIPLPVGEGVSAE</sequence>
<name>A0A5N7DH32_9EURO</name>
<accession>A0A5N6I0I2</accession>
<dbReference type="Proteomes" id="UP000325579">
    <property type="component" value="Unassembled WGS sequence"/>
</dbReference>
<evidence type="ECO:0000256" key="2">
    <source>
        <dbReference type="SAM" id="SignalP"/>
    </source>
</evidence>
<feature type="compositionally biased region" description="Gly residues" evidence="1">
    <location>
        <begin position="120"/>
        <end position="129"/>
    </location>
</feature>
<protein>
    <submittedName>
        <fullName evidence="3">Uncharacterized protein</fullName>
    </submittedName>
</protein>
<feature type="signal peptide" evidence="2">
    <location>
        <begin position="1"/>
        <end position="20"/>
    </location>
</feature>
<feature type="region of interest" description="Disordered" evidence="1">
    <location>
        <begin position="56"/>
        <end position="146"/>
    </location>
</feature>